<organism evidence="1 2">
    <name type="scientific">Wickerhamomyces mucosus</name>
    <dbReference type="NCBI Taxonomy" id="1378264"/>
    <lineage>
        <taxon>Eukaryota</taxon>
        <taxon>Fungi</taxon>
        <taxon>Dikarya</taxon>
        <taxon>Ascomycota</taxon>
        <taxon>Saccharomycotina</taxon>
        <taxon>Saccharomycetes</taxon>
        <taxon>Phaffomycetales</taxon>
        <taxon>Wickerhamomycetaceae</taxon>
        <taxon>Wickerhamomyces</taxon>
    </lineage>
</organism>
<dbReference type="Proteomes" id="UP000769528">
    <property type="component" value="Unassembled WGS sequence"/>
</dbReference>
<protein>
    <submittedName>
        <fullName evidence="1">Uncharacterized protein</fullName>
    </submittedName>
</protein>
<evidence type="ECO:0000313" key="1">
    <source>
        <dbReference type="EMBL" id="KAH3672287.1"/>
    </source>
</evidence>
<dbReference type="AlphaFoldDB" id="A0A9P8PHP7"/>
<proteinExistence type="predicted"/>
<reference evidence="1" key="2">
    <citation type="submission" date="2021-01" db="EMBL/GenBank/DDBJ databases">
        <authorList>
            <person name="Schikora-Tamarit M.A."/>
        </authorList>
    </citation>
    <scope>NUCLEOTIDE SEQUENCE</scope>
    <source>
        <strain evidence="1">CBS6341</strain>
    </source>
</reference>
<dbReference type="EMBL" id="JAEUBF010001168">
    <property type="protein sequence ID" value="KAH3672287.1"/>
    <property type="molecule type" value="Genomic_DNA"/>
</dbReference>
<name>A0A9P8PHP7_9ASCO</name>
<reference evidence="1" key="1">
    <citation type="journal article" date="2021" name="Open Biol.">
        <title>Shared evolutionary footprints suggest mitochondrial oxidative damage underlies multiple complex I losses in fungi.</title>
        <authorList>
            <person name="Schikora-Tamarit M.A."/>
            <person name="Marcet-Houben M."/>
            <person name="Nosek J."/>
            <person name="Gabaldon T."/>
        </authorList>
    </citation>
    <scope>NUCLEOTIDE SEQUENCE</scope>
    <source>
        <strain evidence="1">CBS6341</strain>
    </source>
</reference>
<keyword evidence="2" id="KW-1185">Reference proteome</keyword>
<sequence>MEGGAEVDVVPFELEEDLGVLVLDVATGVDGIDDMIGDLILTSAFGPDGIVIEESSIRTDEIVPMFFKIVEVNCLNISIFGEVSNLSLALSLINDCLGSSEWITFKDKEPFLTIIFKLLILSLLAFSNSLNSEEIGNSKAIEFRFFWLSRSLLSLDVLFEGSNF</sequence>
<comment type="caution">
    <text evidence="1">The sequence shown here is derived from an EMBL/GenBank/DDBJ whole genome shotgun (WGS) entry which is preliminary data.</text>
</comment>
<evidence type="ECO:0000313" key="2">
    <source>
        <dbReference type="Proteomes" id="UP000769528"/>
    </source>
</evidence>
<gene>
    <name evidence="1" type="ORF">WICMUC_004382</name>
</gene>
<accession>A0A9P8PHP7</accession>